<dbReference type="AlphaFoldDB" id="A0A8C6PQ63"/>
<dbReference type="Gene3D" id="2.130.10.10">
    <property type="entry name" value="YVTN repeat-like/Quinoprotein amine dehydrogenase"/>
    <property type="match status" value="2"/>
</dbReference>
<evidence type="ECO:0000313" key="2">
    <source>
        <dbReference type="Proteomes" id="UP000694548"/>
    </source>
</evidence>
<reference evidence="1" key="2">
    <citation type="submission" date="2025-08" db="UniProtKB">
        <authorList>
            <consortium name="Ensembl"/>
        </authorList>
    </citation>
    <scope>IDENTIFICATION</scope>
</reference>
<sequence length="644" mass="72145">MGEFKVHRIRFFNHMPSAIRVMAFNSHTERLVVARADGAVEIFNFADNYYQEKVIPGRDGKAVEALCWVGRRLFSAGLDGEITEYDLENLRPRNSMEAYGGPIWTISSNSQGTLLAAGCEDGTVKMFEVLEDRIQFQRNLSRQKGRIISLSWHPTGSQIAAGMLDMIKIFDAETGHATHRLLVERGLQRTSNSQEVVVWSVAFLSDHTIISGDSAGKVQIWDGITGTLVRTHLLTKWDVLVLAVSPDESSVIAGTSEGTVVQFQFISSTVDQQDKQWVRTRTFKSHSHDVRALVHTDTAVVSGGVDTQLVVRPLLDKVEKNTQESAMRKIIFPHRNLVSCAKKAGLLLFQFSDHLELWRLGESDGNGKPGDRLPVKRNPEKLIQLKRKGEDNICCSALSPCGGWLAYATVSSVRLYRLQLDNNISINKVSSTHTCSFGAHSRQPVHLLSPSEDGNWLATANTGGEIHVFDVHKLKLHCSVPVCGSCPTAVSIHPFSCSLVSVHADQQIFEFSLKQKEFTAWSRKLQKQGMHPLWLQRDAPITRVTFNPNNPTHILLHDTSMFCIVDQILPLPEEKTRFYNQSVLQSLSLGERLRNSHAFKVYRNFQNLLCVDLMEDHSLVVVERPLLDIVSQLPAPVQQKKFAT</sequence>
<dbReference type="GeneTree" id="ENSGT00940000153533"/>
<dbReference type="GO" id="GO:0030686">
    <property type="term" value="C:90S preribosome"/>
    <property type="evidence" value="ECO:0007669"/>
    <property type="project" value="InterPro"/>
</dbReference>
<dbReference type="Proteomes" id="UP000694548">
    <property type="component" value="Chromosome sgr13"/>
</dbReference>
<dbReference type="FunFam" id="2.130.10.10:FF:000617">
    <property type="entry name" value="U3 small nucleolar RNA-associated protein 4 homolog"/>
    <property type="match status" value="1"/>
</dbReference>
<dbReference type="InterPro" id="IPR001680">
    <property type="entry name" value="WD40_rpt"/>
</dbReference>
<dbReference type="Ensembl" id="ENSNFUT00015049637.1">
    <property type="protein sequence ID" value="ENSNFUP00015047561.1"/>
    <property type="gene ID" value="ENSNFUG00015022455.1"/>
</dbReference>
<dbReference type="InterPro" id="IPR046351">
    <property type="entry name" value="UTP4"/>
</dbReference>
<accession>A0A8C6PQ63</accession>
<protein>
    <submittedName>
        <fullName evidence="1">UTP4 small subunit processome component</fullName>
    </submittedName>
</protein>
<dbReference type="GO" id="GO:0032040">
    <property type="term" value="C:small-subunit processome"/>
    <property type="evidence" value="ECO:0007669"/>
    <property type="project" value="TreeGrafter"/>
</dbReference>
<dbReference type="PANTHER" id="PTHR44163">
    <property type="entry name" value="U3 SMALL NUCLEOLAR RNA-ASSOCIATED PROTEIN 4 HOMOLOG"/>
    <property type="match status" value="1"/>
</dbReference>
<dbReference type="Pfam" id="PF00400">
    <property type="entry name" value="WD40"/>
    <property type="match status" value="2"/>
</dbReference>
<dbReference type="SUPFAM" id="SSF50978">
    <property type="entry name" value="WD40 repeat-like"/>
    <property type="match status" value="1"/>
</dbReference>
<dbReference type="PANTHER" id="PTHR44163:SF1">
    <property type="entry name" value="U3 SMALL NUCLEOLAR RNA-ASSOCIATED PROTEIN 4 HOMOLOG"/>
    <property type="match status" value="1"/>
</dbReference>
<gene>
    <name evidence="1" type="primary">UTP4</name>
    <name evidence="1" type="synonym">utp4</name>
</gene>
<evidence type="ECO:0000313" key="1">
    <source>
        <dbReference type="Ensembl" id="ENSNFUP00015047561.1"/>
    </source>
</evidence>
<reference evidence="1" key="3">
    <citation type="submission" date="2025-09" db="UniProtKB">
        <authorList>
            <consortium name="Ensembl"/>
        </authorList>
    </citation>
    <scope>IDENTIFICATION</scope>
</reference>
<keyword evidence="2" id="KW-1185">Reference proteome</keyword>
<dbReference type="SMART" id="SM00320">
    <property type="entry name" value="WD40"/>
    <property type="match status" value="10"/>
</dbReference>
<dbReference type="GO" id="GO:0034455">
    <property type="term" value="C:t-UTP complex"/>
    <property type="evidence" value="ECO:0007669"/>
    <property type="project" value="TreeGrafter"/>
</dbReference>
<dbReference type="InterPro" id="IPR036322">
    <property type="entry name" value="WD40_repeat_dom_sf"/>
</dbReference>
<dbReference type="InterPro" id="IPR015943">
    <property type="entry name" value="WD40/YVTN_repeat-like_dom_sf"/>
</dbReference>
<organism evidence="1 2">
    <name type="scientific">Nothobranchius furzeri</name>
    <name type="common">Turquoise killifish</name>
    <dbReference type="NCBI Taxonomy" id="105023"/>
    <lineage>
        <taxon>Eukaryota</taxon>
        <taxon>Metazoa</taxon>
        <taxon>Chordata</taxon>
        <taxon>Craniata</taxon>
        <taxon>Vertebrata</taxon>
        <taxon>Euteleostomi</taxon>
        <taxon>Actinopterygii</taxon>
        <taxon>Neopterygii</taxon>
        <taxon>Teleostei</taxon>
        <taxon>Neoteleostei</taxon>
        <taxon>Acanthomorphata</taxon>
        <taxon>Ovalentaria</taxon>
        <taxon>Atherinomorphae</taxon>
        <taxon>Cyprinodontiformes</taxon>
        <taxon>Nothobranchiidae</taxon>
        <taxon>Nothobranchius</taxon>
    </lineage>
</organism>
<name>A0A8C6PQ63_NOTFU</name>
<reference evidence="1" key="1">
    <citation type="submission" date="2014-08" db="EMBL/GenBank/DDBJ databases">
        <authorList>
            <person name="Senf B."/>
            <person name="Petzold A."/>
            <person name="Downie B.R."/>
            <person name="Koch P."/>
            <person name="Platzer M."/>
        </authorList>
    </citation>
    <scope>NUCLEOTIDE SEQUENCE [LARGE SCALE GENOMIC DNA]</scope>
    <source>
        <strain evidence="1">GRZ</strain>
    </source>
</reference>
<proteinExistence type="predicted"/>
<dbReference type="GO" id="GO:0000462">
    <property type="term" value="P:maturation of SSU-rRNA from tricistronic rRNA transcript (SSU-rRNA, 5.8S rRNA, LSU-rRNA)"/>
    <property type="evidence" value="ECO:0007669"/>
    <property type="project" value="InterPro"/>
</dbReference>
<dbReference type="GO" id="GO:0003723">
    <property type="term" value="F:RNA binding"/>
    <property type="evidence" value="ECO:0007669"/>
    <property type="project" value="TreeGrafter"/>
</dbReference>